<reference evidence="9" key="1">
    <citation type="submission" date="2016-10" db="EMBL/GenBank/DDBJ databases">
        <authorList>
            <person name="Benchimol M."/>
            <person name="Almeida L.G."/>
            <person name="Vasconcelos A.T."/>
            <person name="Perreira-Neves A."/>
            <person name="Rosa I.A."/>
            <person name="Tasca T."/>
            <person name="Bogo M.R."/>
            <person name="de Souza W."/>
        </authorList>
    </citation>
    <scope>NUCLEOTIDE SEQUENCE [LARGE SCALE GENOMIC DNA]</scope>
    <source>
        <strain evidence="9">K</strain>
    </source>
</reference>
<keyword evidence="3" id="KW-0813">Transport</keyword>
<evidence type="ECO:0000256" key="2">
    <source>
        <dbReference type="ARBA" id="ARBA00009177"/>
    </source>
</evidence>
<keyword evidence="5 8" id="KW-1133">Transmembrane helix</keyword>
<comment type="similarity">
    <text evidence="2">Belongs to the auxin efflux carrier (TC 2.A.69.1) family.</text>
</comment>
<dbReference type="RefSeq" id="XP_068363200.1">
    <property type="nucleotide sequence ID" value="XM_068501586.1"/>
</dbReference>
<comment type="subcellular location">
    <subcellularLocation>
        <location evidence="1">Membrane</location>
        <topology evidence="1">Multi-pass membrane protein</topology>
    </subcellularLocation>
</comment>
<evidence type="ECO:0000256" key="4">
    <source>
        <dbReference type="ARBA" id="ARBA00022692"/>
    </source>
</evidence>
<evidence type="ECO:0000256" key="1">
    <source>
        <dbReference type="ARBA" id="ARBA00004141"/>
    </source>
</evidence>
<feature type="transmembrane region" description="Helical" evidence="8">
    <location>
        <begin position="403"/>
        <end position="422"/>
    </location>
</feature>
<sequence length="430" mass="48257">MSDYLATVNAGVSVLLIIIVGYVCTWLKIVPAKDFGTLNLFTAKCCFFFMTFRSLAGKDKDVLDFRPLAISVLMSLTLYLIFAIIIFLPFNDSFGLYISIVFPTVYVNYFISGLPIFLALWDESETAVITVILIANDLMCSPIFLTLAKIHELRIQRQKRKTEQMEMKSIDDNIEGDSYSTTSSELESSSISQKQTTEKNNTSNFNNCKNNTTIHQNHTALSETHKNHDQNVNITESDSIEEESAEINIDKKKKKDKINNNDDDDDHYIKKLLLEILNRLIHNMFLVGIVFGMIYLAITSKTCTFLKELMNMLGDCVLPFALFNVGAFLSTQSLIACHWAEALVSLIGRLILGPFLAGIYCYALGFPGRLSQQCIILASMPTAATCFTMTDSAGIGSGVSSTMIMWSAVFMVPVTVFWMWILEVTKLFEE</sequence>
<feature type="compositionally biased region" description="Basic and acidic residues" evidence="7">
    <location>
        <begin position="161"/>
        <end position="171"/>
    </location>
</feature>
<dbReference type="AlphaFoldDB" id="A0A1J4KGJ7"/>
<evidence type="ECO:0008006" key="11">
    <source>
        <dbReference type="Google" id="ProtNLM"/>
    </source>
</evidence>
<dbReference type="GO" id="GO:0055085">
    <property type="term" value="P:transmembrane transport"/>
    <property type="evidence" value="ECO:0007669"/>
    <property type="project" value="InterPro"/>
</dbReference>
<organism evidence="9 10">
    <name type="scientific">Tritrichomonas foetus</name>
    <dbReference type="NCBI Taxonomy" id="1144522"/>
    <lineage>
        <taxon>Eukaryota</taxon>
        <taxon>Metamonada</taxon>
        <taxon>Parabasalia</taxon>
        <taxon>Tritrichomonadida</taxon>
        <taxon>Tritrichomonadidae</taxon>
        <taxon>Tritrichomonas</taxon>
    </lineage>
</organism>
<evidence type="ECO:0000256" key="8">
    <source>
        <dbReference type="SAM" id="Phobius"/>
    </source>
</evidence>
<gene>
    <name evidence="9" type="ORF">TRFO_20785</name>
</gene>
<comment type="caution">
    <text evidence="9">The sequence shown here is derived from an EMBL/GenBank/DDBJ whole genome shotgun (WGS) entry which is preliminary data.</text>
</comment>
<feature type="transmembrane region" description="Helical" evidence="8">
    <location>
        <begin position="95"/>
        <end position="121"/>
    </location>
</feature>
<feature type="transmembrane region" description="Helical" evidence="8">
    <location>
        <begin position="6"/>
        <end position="26"/>
    </location>
</feature>
<dbReference type="GeneID" id="94836290"/>
<dbReference type="InterPro" id="IPR051107">
    <property type="entry name" value="Auxin_Efflux_Carrier"/>
</dbReference>
<accession>A0A1J4KGJ7</accession>
<feature type="transmembrane region" description="Helical" evidence="8">
    <location>
        <begin position="68"/>
        <end position="88"/>
    </location>
</feature>
<evidence type="ECO:0000313" key="10">
    <source>
        <dbReference type="Proteomes" id="UP000179807"/>
    </source>
</evidence>
<keyword evidence="10" id="KW-1185">Reference proteome</keyword>
<feature type="transmembrane region" description="Helical" evidence="8">
    <location>
        <begin position="346"/>
        <end position="365"/>
    </location>
</feature>
<dbReference type="PANTHER" id="PTHR31752">
    <property type="entry name" value="AUXIN EFFLUX CARRIER COMPONENT 1B-RELATED"/>
    <property type="match status" value="1"/>
</dbReference>
<dbReference type="VEuPathDB" id="TrichDB:TRFO_20785"/>
<proteinExistence type="inferred from homology"/>
<evidence type="ECO:0000256" key="6">
    <source>
        <dbReference type="ARBA" id="ARBA00023136"/>
    </source>
</evidence>
<evidence type="ECO:0000256" key="5">
    <source>
        <dbReference type="ARBA" id="ARBA00022989"/>
    </source>
</evidence>
<evidence type="ECO:0000313" key="9">
    <source>
        <dbReference type="EMBL" id="OHT10064.1"/>
    </source>
</evidence>
<dbReference type="GO" id="GO:0016020">
    <property type="term" value="C:membrane"/>
    <property type="evidence" value="ECO:0007669"/>
    <property type="project" value="UniProtKB-SubCell"/>
</dbReference>
<keyword evidence="6 8" id="KW-0472">Membrane</keyword>
<evidence type="ECO:0000256" key="3">
    <source>
        <dbReference type="ARBA" id="ARBA00022448"/>
    </source>
</evidence>
<feature type="transmembrane region" description="Helical" evidence="8">
    <location>
        <begin position="280"/>
        <end position="298"/>
    </location>
</feature>
<dbReference type="InterPro" id="IPR038770">
    <property type="entry name" value="Na+/solute_symporter_sf"/>
</dbReference>
<dbReference type="PANTHER" id="PTHR31752:SF18">
    <property type="entry name" value="AUXIN EFFLUX CARRIER COMPONENT 1"/>
    <property type="match status" value="1"/>
</dbReference>
<feature type="transmembrane region" description="Helical" evidence="8">
    <location>
        <begin position="127"/>
        <end position="150"/>
    </location>
</feature>
<name>A0A1J4KGJ7_9EUKA</name>
<dbReference type="Gene3D" id="1.20.1530.20">
    <property type="match status" value="1"/>
</dbReference>
<keyword evidence="4 8" id="KW-0812">Transmembrane</keyword>
<dbReference type="Pfam" id="PF03547">
    <property type="entry name" value="Mem_trans"/>
    <property type="match status" value="1"/>
</dbReference>
<feature type="compositionally biased region" description="Low complexity" evidence="7">
    <location>
        <begin position="178"/>
        <end position="213"/>
    </location>
</feature>
<evidence type="ECO:0000256" key="7">
    <source>
        <dbReference type="SAM" id="MobiDB-lite"/>
    </source>
</evidence>
<feature type="transmembrane region" description="Helical" evidence="8">
    <location>
        <begin position="318"/>
        <end position="339"/>
    </location>
</feature>
<feature type="region of interest" description="Disordered" evidence="7">
    <location>
        <begin position="161"/>
        <end position="248"/>
    </location>
</feature>
<dbReference type="Proteomes" id="UP000179807">
    <property type="component" value="Unassembled WGS sequence"/>
</dbReference>
<feature type="transmembrane region" description="Helical" evidence="8">
    <location>
        <begin position="38"/>
        <end position="56"/>
    </location>
</feature>
<protein>
    <recommendedName>
        <fullName evidence="11">Auxin Efflux Carrier family protein</fullName>
    </recommendedName>
</protein>
<dbReference type="EMBL" id="MLAK01000622">
    <property type="protein sequence ID" value="OHT10064.1"/>
    <property type="molecule type" value="Genomic_DNA"/>
</dbReference>
<dbReference type="InterPro" id="IPR004776">
    <property type="entry name" value="Mem_transp_PIN-like"/>
</dbReference>